<sequence length="304" mass="33009">MKAVICTRYGGPEVLQLADVPKPHAKKDEILVRIRATAVNSGDVRVRGLQVEGLMKVIMRLVLGVRKPRKPILGTVFSGIVESIGQDVSNFNPCDEVFGMTGFQFGTYAEYIAVKAKGNVLPKPQNATFEEAAALPFGGQTAIYFLEKAKLPAKAHPEVLIYGATGSVGTAAVQLAKYYGAKVTAVCSSSGADLASRLGADRVVTYDTQNFTQLPQQFDLFLDAVGKTKKHSVEHLLKPKGLYLSVAGLDYASENIAQLELLKELFEHHGYDATIDRTYPMQEIVAAHQYVDTGHKKGNVVLQV</sequence>
<dbReference type="AlphaFoldDB" id="R7ZUL7"/>
<organism evidence="2 3">
    <name type="scientific">Lunatimonas lonarensis</name>
    <dbReference type="NCBI Taxonomy" id="1232681"/>
    <lineage>
        <taxon>Bacteria</taxon>
        <taxon>Pseudomonadati</taxon>
        <taxon>Bacteroidota</taxon>
        <taxon>Cytophagia</taxon>
        <taxon>Cytophagales</taxon>
        <taxon>Cyclobacteriaceae</taxon>
    </lineage>
</organism>
<dbReference type="Proteomes" id="UP000013909">
    <property type="component" value="Unassembled WGS sequence"/>
</dbReference>
<gene>
    <name evidence="2" type="ORF">ADIS_1937</name>
</gene>
<dbReference type="SUPFAM" id="SSF50129">
    <property type="entry name" value="GroES-like"/>
    <property type="match status" value="1"/>
</dbReference>
<accession>R7ZUL7</accession>
<dbReference type="Pfam" id="PF13602">
    <property type="entry name" value="ADH_zinc_N_2"/>
    <property type="match status" value="1"/>
</dbReference>
<protein>
    <submittedName>
        <fullName evidence="2">Quinone oxidoreductase</fullName>
    </submittedName>
</protein>
<name>R7ZUL7_9BACT</name>
<dbReference type="Gene3D" id="3.40.50.720">
    <property type="entry name" value="NAD(P)-binding Rossmann-like Domain"/>
    <property type="match status" value="1"/>
</dbReference>
<feature type="domain" description="Enoyl reductase (ER)" evidence="1">
    <location>
        <begin position="10"/>
        <end position="302"/>
    </location>
</feature>
<dbReference type="PANTHER" id="PTHR11695">
    <property type="entry name" value="ALCOHOL DEHYDROGENASE RELATED"/>
    <property type="match status" value="1"/>
</dbReference>
<dbReference type="OrthoDB" id="648910at2"/>
<dbReference type="STRING" id="1232681.ADIS_1937"/>
<reference evidence="2 3" key="1">
    <citation type="submission" date="2013-02" db="EMBL/GenBank/DDBJ databases">
        <title>A novel strain isolated from Lonar lake, Maharashtra, India.</title>
        <authorList>
            <person name="Singh A."/>
        </authorList>
    </citation>
    <scope>NUCLEOTIDE SEQUENCE [LARGE SCALE GENOMIC DNA]</scope>
    <source>
        <strain evidence="2 3">AK24</strain>
    </source>
</reference>
<dbReference type="GO" id="GO:0016491">
    <property type="term" value="F:oxidoreductase activity"/>
    <property type="evidence" value="ECO:0007669"/>
    <property type="project" value="InterPro"/>
</dbReference>
<dbReference type="SUPFAM" id="SSF51735">
    <property type="entry name" value="NAD(P)-binding Rossmann-fold domains"/>
    <property type="match status" value="1"/>
</dbReference>
<dbReference type="InterPro" id="IPR050700">
    <property type="entry name" value="YIM1/Zinc_Alcohol_DH_Fams"/>
</dbReference>
<dbReference type="InterPro" id="IPR011032">
    <property type="entry name" value="GroES-like_sf"/>
</dbReference>
<evidence type="ECO:0000313" key="2">
    <source>
        <dbReference type="EMBL" id="EON77718.1"/>
    </source>
</evidence>
<keyword evidence="3" id="KW-1185">Reference proteome</keyword>
<proteinExistence type="predicted"/>
<dbReference type="InterPro" id="IPR013154">
    <property type="entry name" value="ADH-like_N"/>
</dbReference>
<dbReference type="CDD" id="cd08267">
    <property type="entry name" value="MDR1"/>
    <property type="match status" value="1"/>
</dbReference>
<dbReference type="InterPro" id="IPR013149">
    <property type="entry name" value="ADH-like_C"/>
</dbReference>
<dbReference type="Pfam" id="PF08240">
    <property type="entry name" value="ADH_N"/>
    <property type="match status" value="1"/>
</dbReference>
<dbReference type="EMBL" id="AQHR01000050">
    <property type="protein sequence ID" value="EON77718.1"/>
    <property type="molecule type" value="Genomic_DNA"/>
</dbReference>
<dbReference type="InterPro" id="IPR036291">
    <property type="entry name" value="NAD(P)-bd_dom_sf"/>
</dbReference>
<dbReference type="Pfam" id="PF00107">
    <property type="entry name" value="ADH_zinc_N"/>
    <property type="match status" value="1"/>
</dbReference>
<dbReference type="Gene3D" id="3.90.180.10">
    <property type="entry name" value="Medium-chain alcohol dehydrogenases, catalytic domain"/>
    <property type="match status" value="1"/>
</dbReference>
<evidence type="ECO:0000259" key="1">
    <source>
        <dbReference type="SMART" id="SM00829"/>
    </source>
</evidence>
<comment type="caution">
    <text evidence="2">The sequence shown here is derived from an EMBL/GenBank/DDBJ whole genome shotgun (WGS) entry which is preliminary data.</text>
</comment>
<dbReference type="InterPro" id="IPR020843">
    <property type="entry name" value="ER"/>
</dbReference>
<dbReference type="SMART" id="SM00829">
    <property type="entry name" value="PKS_ER"/>
    <property type="match status" value="1"/>
</dbReference>
<dbReference type="PANTHER" id="PTHR11695:SF648">
    <property type="entry name" value="ZINC-BINDING OXIDOREDUCTASE"/>
    <property type="match status" value="1"/>
</dbReference>
<evidence type="ECO:0000313" key="3">
    <source>
        <dbReference type="Proteomes" id="UP000013909"/>
    </source>
</evidence>